<sequence length="135" mass="14539">RNTPAQICPIIYAGTKDTVYSAFYRTKNDTVTRVGEYYVGDLKGLSERVKEPTVFTGAEAKAYCQLIGQLLGSSGIDIKAIEAAPSGAVVALLAAIRLKRGDSDDALSLTPLYLKESTARAFLGSRYSRSAQVKK</sequence>
<feature type="non-terminal residue" evidence="1">
    <location>
        <position position="1"/>
    </location>
</feature>
<comment type="caution">
    <text evidence="1">The sequence shown here is derived from an EMBL/GenBank/DDBJ whole genome shotgun (WGS) entry which is preliminary data.</text>
</comment>
<gene>
    <name evidence="1" type="ORF">S06H3_62402</name>
</gene>
<organism evidence="1">
    <name type="scientific">marine sediment metagenome</name>
    <dbReference type="NCBI Taxonomy" id="412755"/>
    <lineage>
        <taxon>unclassified sequences</taxon>
        <taxon>metagenomes</taxon>
        <taxon>ecological metagenomes</taxon>
    </lineage>
</organism>
<protein>
    <submittedName>
        <fullName evidence="1">Uncharacterized protein</fullName>
    </submittedName>
</protein>
<dbReference type="AlphaFoldDB" id="X1QAN9"/>
<dbReference type="InterPro" id="IPR043129">
    <property type="entry name" value="ATPase_NBD"/>
</dbReference>
<dbReference type="SUPFAM" id="SSF53067">
    <property type="entry name" value="Actin-like ATPase domain"/>
    <property type="match status" value="1"/>
</dbReference>
<reference evidence="1" key="1">
    <citation type="journal article" date="2014" name="Front. Microbiol.">
        <title>High frequency of phylogenetically diverse reductive dehalogenase-homologous genes in deep subseafloor sedimentary metagenomes.</title>
        <authorList>
            <person name="Kawai M."/>
            <person name="Futagami T."/>
            <person name="Toyoda A."/>
            <person name="Takaki Y."/>
            <person name="Nishi S."/>
            <person name="Hori S."/>
            <person name="Arai W."/>
            <person name="Tsubouchi T."/>
            <person name="Morono Y."/>
            <person name="Uchiyama I."/>
            <person name="Ito T."/>
            <person name="Fujiyama A."/>
            <person name="Inagaki F."/>
            <person name="Takami H."/>
        </authorList>
    </citation>
    <scope>NUCLEOTIDE SEQUENCE</scope>
    <source>
        <strain evidence="1">Expedition CK06-06</strain>
    </source>
</reference>
<name>X1QAN9_9ZZZZ</name>
<evidence type="ECO:0000313" key="1">
    <source>
        <dbReference type="EMBL" id="GAI48085.1"/>
    </source>
</evidence>
<accession>X1QAN9</accession>
<proteinExistence type="predicted"/>
<dbReference type="EMBL" id="BARV01041131">
    <property type="protein sequence ID" value="GAI48085.1"/>
    <property type="molecule type" value="Genomic_DNA"/>
</dbReference>